<reference evidence="2 3" key="1">
    <citation type="submission" date="2012-09" db="EMBL/GenBank/DDBJ databases">
        <title>Genome Sequence of alkane-degrading Bacterium Alcanivorax venustensis ISO4.</title>
        <authorList>
            <person name="Lai Q."/>
            <person name="Shao Z."/>
        </authorList>
    </citation>
    <scope>NUCLEOTIDE SEQUENCE [LARGE SCALE GENOMIC DNA]</scope>
    <source>
        <strain evidence="2 3">ISO4</strain>
    </source>
</reference>
<accession>A0ABS0AKD6</accession>
<evidence type="ECO:0000313" key="2">
    <source>
        <dbReference type="EMBL" id="MBF5054598.1"/>
    </source>
</evidence>
<keyword evidence="3" id="KW-1185">Reference proteome</keyword>
<evidence type="ECO:0000313" key="3">
    <source>
        <dbReference type="Proteomes" id="UP000644441"/>
    </source>
</evidence>
<dbReference type="InterPro" id="IPR038249">
    <property type="entry name" value="PolIII_tau_V_sf"/>
</dbReference>
<dbReference type="Pfam" id="PF12170">
    <property type="entry name" value="DNA_pol3_tau_5"/>
    <property type="match status" value="1"/>
</dbReference>
<protein>
    <submittedName>
        <fullName evidence="2">DNA polymerase III subunits gamma and tau</fullName>
    </submittedName>
</protein>
<dbReference type="InterPro" id="IPR021029">
    <property type="entry name" value="DNA_pol_III_tau_dom-5"/>
</dbReference>
<proteinExistence type="predicted"/>
<feature type="domain" description="DNA polymerase III tau subunit" evidence="1">
    <location>
        <begin position="15"/>
        <end position="133"/>
    </location>
</feature>
<name>A0ABS0AKD6_9GAMM</name>
<sequence length="143" mass="16329">MPLAEPESDQDVGSWWAALVERLPLDGAARNLARNTVLAARQENQWTLRLSTGHQVLVNPERTQELAGALSDYFQRRIRLNLEYDADAGDTPEAIDQERRRVRLEEARGALLEDRTVQTLIQQFNARLDESSIQPRDHDQPTD</sequence>
<comment type="caution">
    <text evidence="2">The sequence shown here is derived from an EMBL/GenBank/DDBJ whole genome shotgun (WGS) entry which is preliminary data.</text>
</comment>
<evidence type="ECO:0000259" key="1">
    <source>
        <dbReference type="Pfam" id="PF12170"/>
    </source>
</evidence>
<dbReference type="EMBL" id="ARXR01000055">
    <property type="protein sequence ID" value="MBF5054598.1"/>
    <property type="molecule type" value="Genomic_DNA"/>
</dbReference>
<organism evidence="2 3">
    <name type="scientific">Alloalcanivorax venustensis ISO4</name>
    <dbReference type="NCBI Taxonomy" id="1177184"/>
    <lineage>
        <taxon>Bacteria</taxon>
        <taxon>Pseudomonadati</taxon>
        <taxon>Pseudomonadota</taxon>
        <taxon>Gammaproteobacteria</taxon>
        <taxon>Oceanospirillales</taxon>
        <taxon>Alcanivoracaceae</taxon>
        <taxon>Alloalcanivorax</taxon>
    </lineage>
</organism>
<dbReference type="Gene3D" id="3.30.300.150">
    <property type="entry name" value="DNA polymerase III, tau subunit, domain V"/>
    <property type="match status" value="1"/>
</dbReference>
<gene>
    <name evidence="2" type="ORF">ISO4_03200</name>
</gene>
<dbReference type="Proteomes" id="UP000644441">
    <property type="component" value="Unassembled WGS sequence"/>
</dbReference>